<evidence type="ECO:0000313" key="3">
    <source>
        <dbReference type="EMBL" id="GJJ09914.1"/>
    </source>
</evidence>
<dbReference type="AlphaFoldDB" id="A0AAV5A5L3"/>
<reference evidence="3" key="1">
    <citation type="submission" date="2021-10" db="EMBL/GenBank/DDBJ databases">
        <title>De novo Genome Assembly of Clathrus columnatus (Basidiomycota, Fungi) Using Illumina and Nanopore Sequence Data.</title>
        <authorList>
            <person name="Ogiso-Tanaka E."/>
            <person name="Itagaki H."/>
            <person name="Hosoya T."/>
            <person name="Hosaka K."/>
        </authorList>
    </citation>
    <scope>NUCLEOTIDE SEQUENCE</scope>
    <source>
        <strain evidence="3">MO-923</strain>
    </source>
</reference>
<name>A0AAV5A5L3_9AGAM</name>
<dbReference type="Proteomes" id="UP001050691">
    <property type="component" value="Unassembled WGS sequence"/>
</dbReference>
<organism evidence="3 4">
    <name type="scientific">Clathrus columnatus</name>
    <dbReference type="NCBI Taxonomy" id="1419009"/>
    <lineage>
        <taxon>Eukaryota</taxon>
        <taxon>Fungi</taxon>
        <taxon>Dikarya</taxon>
        <taxon>Basidiomycota</taxon>
        <taxon>Agaricomycotina</taxon>
        <taxon>Agaricomycetes</taxon>
        <taxon>Phallomycetidae</taxon>
        <taxon>Phallales</taxon>
        <taxon>Clathraceae</taxon>
        <taxon>Clathrus</taxon>
    </lineage>
</organism>
<dbReference type="InterPro" id="IPR052208">
    <property type="entry name" value="DmX-like/RAVE_component"/>
</dbReference>
<feature type="compositionally biased region" description="Polar residues" evidence="1">
    <location>
        <begin position="1110"/>
        <end position="1125"/>
    </location>
</feature>
<dbReference type="PANTHER" id="PTHR13950">
    <property type="entry name" value="RABCONNECTIN-RELATED"/>
    <property type="match status" value="1"/>
</dbReference>
<dbReference type="GO" id="GO:0043291">
    <property type="term" value="C:RAVE complex"/>
    <property type="evidence" value="ECO:0007669"/>
    <property type="project" value="TreeGrafter"/>
</dbReference>
<dbReference type="EMBL" id="BPWL01000004">
    <property type="protein sequence ID" value="GJJ09914.1"/>
    <property type="molecule type" value="Genomic_DNA"/>
</dbReference>
<evidence type="ECO:0000313" key="4">
    <source>
        <dbReference type="Proteomes" id="UP001050691"/>
    </source>
</evidence>
<protein>
    <recommendedName>
        <fullName evidence="2">RAVE complex protein Rav1 C-terminal domain-containing protein</fullName>
    </recommendedName>
</protein>
<feature type="region of interest" description="Disordered" evidence="1">
    <location>
        <begin position="1106"/>
        <end position="1150"/>
    </location>
</feature>
<feature type="domain" description="RAVE complex protein Rav1 C-terminal" evidence="2">
    <location>
        <begin position="442"/>
        <end position="1055"/>
    </location>
</feature>
<evidence type="ECO:0000259" key="2">
    <source>
        <dbReference type="Pfam" id="PF12234"/>
    </source>
</evidence>
<sequence>MGQEVGETSSYFNSGVILPVFDSYGILINAVPQESQTIHHPRPVIRATWRAPKSHSRPDLTLYTLTSDSVVRVFHPVLDAPQRLELHCTLDSRLFLPSPLASNIDGSLIFPLDRQVLLSSIATMTQNGDAKEVSYAFEKEAQPSKRLEIIKNEEWDLFLRILKDGSILIRGIANIDRRPPTLLRQFTVLKTPPSTFSIHNLPTQLVLSTAESSNREKVPSVMLTSCSPLATHYLPLNSFFDGHKESLTLQAYNDHEVCDSGLEFEHITRFVRTADGRGLGITRTNGGETWCLDETTNKLRRVGHWIGKGLLAVLNADVGECIGHLTALHDEQSNTIVFQNHFTKTQHVLQVPPLNNIFSLPSNQSHALLIGVTDKSSIIQIKVASDIACDESPVRLSDQSLPLNDLQHILPVDPMVWSSRPIDMADTLLTQHDALVTISADGLLTFWASDVSSDNYKGSWRSTGSVATGRRGIRMARCSSAQKTVLIAPNGDGEEITIWDSKQSQFSTGLEYRQILSGGETIKDLDWTSTDGQSILAIGYSRHVILLCQQRMTYFEQEPAWGVFGKVDISGLTPYPISDSIWLSGGSLIVGAAHQMFHYGQSDTAVDEEERRESLFESVKAHNGPLVDYHPQMLLQCLLWNKSEYVKEILVGFYKSLSAFITKRENALKVRPLLVDRILRKEELELSGGYGSLPAFIGRQWNDLDDDGVFSKELAERLIALLDSNPVPGLTSNEKAHLIVLIRTTSEVDEQRRALDSNGLRYLISMRSFYILNERTDSSKVKPLSRGRSRLRYRDMVWAFHSESQEILLNASIQACGGKMTWDDAKALGAFIWMESAESMRTHMENIARNEYTSGEERDPTKCSLFYFALGKARLVHGLWRQAAWHKEQPATLRFLANDFQELRWKTAALKNAYALLSKQRFAYSAAFFLLGGNLKDAVTVCVRQLNDVQLAIALARVVEQRDDGPVFQGLLRDIVLPLAFKEGNRYLCSWAFWKLHRRDFAVRVLVTPLSELVKGLDIPIKEVNEELQYDDPSLALLFSQLKTKTLQTAKGCHALALDLTASWSFERPSPSRVRRLSAEDLHDIPARPFNRHVRRRSSILIDMEIPSVPGTQPSSPGRQPTTLPSVIDEEEPEIVQATTKPKPDRQTGIGNLMKTAKQDVSVPEFDMNAFF</sequence>
<keyword evidence="4" id="KW-1185">Reference proteome</keyword>
<accession>A0AAV5A5L3</accession>
<gene>
    <name evidence="3" type="ORF">Clacol_004138</name>
</gene>
<dbReference type="PANTHER" id="PTHR13950:SF9">
    <property type="entry name" value="RABCONNECTIN-3A"/>
    <property type="match status" value="1"/>
</dbReference>
<dbReference type="GO" id="GO:0007035">
    <property type="term" value="P:vacuolar acidification"/>
    <property type="evidence" value="ECO:0007669"/>
    <property type="project" value="TreeGrafter"/>
</dbReference>
<dbReference type="Pfam" id="PF12234">
    <property type="entry name" value="Rav1p_C"/>
    <property type="match status" value="1"/>
</dbReference>
<dbReference type="InterPro" id="IPR022033">
    <property type="entry name" value="Rav1p_C"/>
</dbReference>
<comment type="caution">
    <text evidence="3">The sequence shown here is derived from an EMBL/GenBank/DDBJ whole genome shotgun (WGS) entry which is preliminary data.</text>
</comment>
<proteinExistence type="predicted"/>
<evidence type="ECO:0000256" key="1">
    <source>
        <dbReference type="SAM" id="MobiDB-lite"/>
    </source>
</evidence>